<accession>A0A813DZ02</accession>
<organism evidence="1 2">
    <name type="scientific">Polarella glacialis</name>
    <name type="common">Dinoflagellate</name>
    <dbReference type="NCBI Taxonomy" id="89957"/>
    <lineage>
        <taxon>Eukaryota</taxon>
        <taxon>Sar</taxon>
        <taxon>Alveolata</taxon>
        <taxon>Dinophyceae</taxon>
        <taxon>Suessiales</taxon>
        <taxon>Suessiaceae</taxon>
        <taxon>Polarella</taxon>
    </lineage>
</organism>
<dbReference type="AlphaFoldDB" id="A0A813DZ02"/>
<protein>
    <submittedName>
        <fullName evidence="1">Uncharacterized protein</fullName>
    </submittedName>
</protein>
<sequence length="199" mass="22402">MKRQVDKHSCWFDYYSDNEECSPFVAVLRMLWLRVKQRPGYAGRFWGPGLGEWDRAPRDLRSGEGEEQEEAKAEVDVFQGTSRLSLIWRLACPQAAERQSLRAMGAELFCRSGLEFEASSSPQATLVVASEADAELLVSRANASEAGDLGWRLLVFVQRTRYLPYVRSWARSAASKLVLAVAADMEEVLGIIQQVVQEL</sequence>
<keyword evidence="2" id="KW-1185">Reference proteome</keyword>
<comment type="caution">
    <text evidence="1">The sequence shown here is derived from an EMBL/GenBank/DDBJ whole genome shotgun (WGS) entry which is preliminary data.</text>
</comment>
<dbReference type="EMBL" id="CAJNNV010006150">
    <property type="protein sequence ID" value="CAE8593157.1"/>
    <property type="molecule type" value="Genomic_DNA"/>
</dbReference>
<proteinExistence type="predicted"/>
<dbReference type="Proteomes" id="UP000654075">
    <property type="component" value="Unassembled WGS sequence"/>
</dbReference>
<reference evidence="1" key="1">
    <citation type="submission" date="2021-02" db="EMBL/GenBank/DDBJ databases">
        <authorList>
            <person name="Dougan E. K."/>
            <person name="Rhodes N."/>
            <person name="Thang M."/>
            <person name="Chan C."/>
        </authorList>
    </citation>
    <scope>NUCLEOTIDE SEQUENCE</scope>
</reference>
<evidence type="ECO:0000313" key="1">
    <source>
        <dbReference type="EMBL" id="CAE8593157.1"/>
    </source>
</evidence>
<name>A0A813DZ02_POLGL</name>
<gene>
    <name evidence="1" type="ORF">PGLA1383_LOCUS11768</name>
</gene>
<evidence type="ECO:0000313" key="2">
    <source>
        <dbReference type="Proteomes" id="UP000654075"/>
    </source>
</evidence>